<proteinExistence type="predicted"/>
<dbReference type="GO" id="GO:0015074">
    <property type="term" value="P:DNA integration"/>
    <property type="evidence" value="ECO:0007669"/>
    <property type="project" value="InterPro"/>
</dbReference>
<dbReference type="InterPro" id="IPR048020">
    <property type="entry name" value="Transpos_IS3"/>
</dbReference>
<sequence>MQVSRSAYYRWSSKGHHPKPQDAMLEARLKALFEDSKNTYGSRRLAKELTAQGFPVGRYKVRRIMEKLQLTVCYPKRFKLTTDSRHGFELSPNLLNRQFKMAAPNQAWTTDISYVWTLEGWVYIAVVMDLYSRQIIGWAVDDHMRTALCSSSADGVWAEKTISGITASLRPG</sequence>
<dbReference type="InterPro" id="IPR050900">
    <property type="entry name" value="Transposase_IS3/IS150/IS904"/>
</dbReference>
<evidence type="ECO:0000259" key="1">
    <source>
        <dbReference type="Pfam" id="PF00665"/>
    </source>
</evidence>
<evidence type="ECO:0000259" key="2">
    <source>
        <dbReference type="Pfam" id="PF13276"/>
    </source>
</evidence>
<comment type="caution">
    <text evidence="3">The sequence shown here is derived from an EMBL/GenBank/DDBJ whole genome shotgun (WGS) entry which is preliminary data.</text>
</comment>
<dbReference type="SUPFAM" id="SSF53098">
    <property type="entry name" value="Ribonuclease H-like"/>
    <property type="match status" value="1"/>
</dbReference>
<dbReference type="PANTHER" id="PTHR46889">
    <property type="entry name" value="TRANSPOSASE INSF FOR INSERTION SEQUENCE IS3B-RELATED"/>
    <property type="match status" value="1"/>
</dbReference>
<evidence type="ECO:0000313" key="4">
    <source>
        <dbReference type="Proteomes" id="UP000249458"/>
    </source>
</evidence>
<accession>A0A364LHX8</accession>
<dbReference type="Pfam" id="PF13276">
    <property type="entry name" value="HTH_21"/>
    <property type="match status" value="1"/>
</dbReference>
<dbReference type="Proteomes" id="UP000249458">
    <property type="component" value="Unassembled WGS sequence"/>
</dbReference>
<protein>
    <recommendedName>
        <fullName evidence="5">Integrase catalytic domain-containing protein</fullName>
    </recommendedName>
</protein>
<dbReference type="InterPro" id="IPR001584">
    <property type="entry name" value="Integrase_cat-core"/>
</dbReference>
<dbReference type="Gene3D" id="3.30.420.10">
    <property type="entry name" value="Ribonuclease H-like superfamily/Ribonuclease H"/>
    <property type="match status" value="1"/>
</dbReference>
<feature type="domain" description="Integrase catalytic" evidence="1">
    <location>
        <begin position="103"/>
        <end position="150"/>
    </location>
</feature>
<dbReference type="InterPro" id="IPR012337">
    <property type="entry name" value="RNaseH-like_sf"/>
</dbReference>
<organism evidence="3 4">
    <name type="scientific">Legionella quinlivanii</name>
    <dbReference type="NCBI Taxonomy" id="45073"/>
    <lineage>
        <taxon>Bacteria</taxon>
        <taxon>Pseudomonadati</taxon>
        <taxon>Pseudomonadota</taxon>
        <taxon>Gammaproteobacteria</taxon>
        <taxon>Legionellales</taxon>
        <taxon>Legionellaceae</taxon>
        <taxon>Legionella</taxon>
    </lineage>
</organism>
<dbReference type="InterPro" id="IPR025948">
    <property type="entry name" value="HTH-like_dom"/>
</dbReference>
<dbReference type="GO" id="GO:0003676">
    <property type="term" value="F:nucleic acid binding"/>
    <property type="evidence" value="ECO:0007669"/>
    <property type="project" value="InterPro"/>
</dbReference>
<dbReference type="Pfam" id="PF00665">
    <property type="entry name" value="rve"/>
    <property type="match status" value="1"/>
</dbReference>
<gene>
    <name evidence="3" type="ORF">B1207_11590</name>
</gene>
<dbReference type="AlphaFoldDB" id="A0A364LHX8"/>
<feature type="domain" description="HTH-like" evidence="2">
    <location>
        <begin position="25"/>
        <end position="77"/>
    </location>
</feature>
<dbReference type="NCBIfam" id="NF033516">
    <property type="entry name" value="transpos_IS3"/>
    <property type="match status" value="1"/>
</dbReference>
<evidence type="ECO:0000313" key="3">
    <source>
        <dbReference type="EMBL" id="RAP35723.1"/>
    </source>
</evidence>
<name>A0A364LHX8_9GAMM</name>
<reference evidence="3 4" key="1">
    <citation type="submission" date="2017-02" db="EMBL/GenBank/DDBJ databases">
        <title>Legionella quilivanii strain from human: case report and whole genome sequencing analysis.</title>
        <authorList>
            <person name="Lalancette C."/>
            <person name="Leduc J.-M."/>
            <person name="Levesque S."/>
            <person name="Fournier E."/>
            <person name="Saoud J."/>
            <person name="Faucher S.P."/>
            <person name="Bernard K."/>
            <person name="Martineau C."/>
            <person name="Longtin J."/>
        </authorList>
    </citation>
    <scope>NUCLEOTIDE SEQUENCE [LARGE SCALE GENOMIC DNA]</scope>
    <source>
        <strain evidence="3 4">ID143958</strain>
    </source>
</reference>
<evidence type="ECO:0008006" key="5">
    <source>
        <dbReference type="Google" id="ProtNLM"/>
    </source>
</evidence>
<dbReference type="EMBL" id="MVJN01000008">
    <property type="protein sequence ID" value="RAP35723.1"/>
    <property type="molecule type" value="Genomic_DNA"/>
</dbReference>
<dbReference type="InterPro" id="IPR036397">
    <property type="entry name" value="RNaseH_sf"/>
</dbReference>
<dbReference type="PANTHER" id="PTHR46889:SF4">
    <property type="entry name" value="TRANSPOSASE INSO FOR INSERTION SEQUENCE ELEMENT IS911B-RELATED"/>
    <property type="match status" value="1"/>
</dbReference>